<gene>
    <name evidence="1" type="ORF">P4706_24475</name>
</gene>
<dbReference type="EMBL" id="JARNBH010000032">
    <property type="protein sequence ID" value="MEC0276177.1"/>
    <property type="molecule type" value="Genomic_DNA"/>
</dbReference>
<feature type="non-terminal residue" evidence="1">
    <location>
        <position position="1"/>
    </location>
</feature>
<organism evidence="1 2">
    <name type="scientific">Peribacillus castrilensis</name>
    <dbReference type="NCBI Taxonomy" id="2897690"/>
    <lineage>
        <taxon>Bacteria</taxon>
        <taxon>Bacillati</taxon>
        <taxon>Bacillota</taxon>
        <taxon>Bacilli</taxon>
        <taxon>Bacillales</taxon>
        <taxon>Bacillaceae</taxon>
        <taxon>Peribacillus</taxon>
    </lineage>
</organism>
<reference evidence="1 2" key="1">
    <citation type="submission" date="2023-03" db="EMBL/GenBank/DDBJ databases">
        <title>Bacillus Genome Sequencing.</title>
        <authorList>
            <person name="Dunlap C."/>
        </authorList>
    </citation>
    <scope>NUCLEOTIDE SEQUENCE [LARGE SCALE GENOMIC DNA]</scope>
    <source>
        <strain evidence="1 2">B-41290</strain>
    </source>
</reference>
<dbReference type="Proteomes" id="UP001307168">
    <property type="component" value="Unassembled WGS sequence"/>
</dbReference>
<protein>
    <recommendedName>
        <fullName evidence="3">DNA helicase</fullName>
    </recommendedName>
</protein>
<accession>A0AAW9NKC9</accession>
<dbReference type="AlphaFoldDB" id="A0AAW9NKC9"/>
<proteinExistence type="predicted"/>
<name>A0AAW9NKC9_9BACI</name>
<dbReference type="RefSeq" id="WP_411831056.1">
    <property type="nucleotide sequence ID" value="NZ_JARNBH010000032.1"/>
</dbReference>
<keyword evidence="2" id="KW-1185">Reference proteome</keyword>
<comment type="caution">
    <text evidence="1">The sequence shown here is derived from an EMBL/GenBank/DDBJ whole genome shotgun (WGS) entry which is preliminary data.</text>
</comment>
<sequence length="194" mass="22920">EKKLTKSLFEKYLKENHKEKFYDLRKQVFLWSKSIFLNEKKVYLDINIYLKELLMLFIEEKDFNTDNFESLFFSNEELDKQDFATISNSYSKDGITVLTDTIHGVKGETHTATLYLETFYKVNDIKRIMKFILKKNKKQPNIDEFKSLKMAYVGMSRATKLLCIALESESLSKKELVELYAMAEKDEIAIVRIC</sequence>
<evidence type="ECO:0000313" key="2">
    <source>
        <dbReference type="Proteomes" id="UP001307168"/>
    </source>
</evidence>
<evidence type="ECO:0000313" key="1">
    <source>
        <dbReference type="EMBL" id="MEC0276177.1"/>
    </source>
</evidence>
<evidence type="ECO:0008006" key="3">
    <source>
        <dbReference type="Google" id="ProtNLM"/>
    </source>
</evidence>